<sequence>MTVQIPVTTRSRRRHHYCHPHRDPGLHPSHRRPSHGDSRPLPQPPMPSTGTWPPPLRISGAGESYIDPNTPPASAASRSRRQHPLASTARSTSKRHRSGGTLWLDLREVLERVTRRSRTAWIFRSR</sequence>
<dbReference type="Proteomes" id="UP000000768">
    <property type="component" value="Chromosome 4"/>
</dbReference>
<dbReference type="EMBL" id="CM000763">
    <property type="protein sequence ID" value="OQU85646.1"/>
    <property type="molecule type" value="Genomic_DNA"/>
</dbReference>
<accession>A0A1Z5RQH2</accession>
<reference evidence="3" key="3">
    <citation type="journal article" date="2018" name="Plant J.">
        <title>The Sorghum bicolor reference genome: improved assembly, gene annotations, a transcriptome atlas, and signatures of genome organization.</title>
        <authorList>
            <person name="McCormick R.F."/>
            <person name="Truong S.K."/>
            <person name="Sreedasyam A."/>
            <person name="Jenkins J."/>
            <person name="Shu S."/>
            <person name="Sims D."/>
            <person name="Kennedy M."/>
            <person name="Amirebrahimi M."/>
            <person name="Weers B.D."/>
            <person name="McKinley B."/>
            <person name="Mattison A."/>
            <person name="Morishige D.T."/>
            <person name="Grimwood J."/>
            <person name="Schmutz J."/>
            <person name="Mullet J.E."/>
        </authorList>
    </citation>
    <scope>NUCLEOTIDE SEQUENCE [LARGE SCALE GENOMIC DNA]</scope>
    <source>
        <strain evidence="3">cv. BTx623</strain>
    </source>
</reference>
<dbReference type="EMBL" id="CM000763">
    <property type="protein sequence ID" value="OQU85645.1"/>
    <property type="molecule type" value="Genomic_DNA"/>
</dbReference>
<dbReference type="Gramene" id="OQU85647">
    <property type="protein sequence ID" value="OQU85647"/>
    <property type="gene ID" value="SORBI_3004G284001"/>
</dbReference>
<name>A0A1Z5RQH2_SORBI</name>
<feature type="compositionally biased region" description="Pro residues" evidence="1">
    <location>
        <begin position="41"/>
        <end position="56"/>
    </location>
</feature>
<evidence type="ECO:0000313" key="2">
    <source>
        <dbReference type="EMBL" id="OQU85646.1"/>
    </source>
</evidence>
<organism evidence="2 3">
    <name type="scientific">Sorghum bicolor</name>
    <name type="common">Sorghum</name>
    <name type="synonym">Sorghum vulgare</name>
    <dbReference type="NCBI Taxonomy" id="4558"/>
    <lineage>
        <taxon>Eukaryota</taxon>
        <taxon>Viridiplantae</taxon>
        <taxon>Streptophyta</taxon>
        <taxon>Embryophyta</taxon>
        <taxon>Tracheophyta</taxon>
        <taxon>Spermatophyta</taxon>
        <taxon>Magnoliopsida</taxon>
        <taxon>Liliopsida</taxon>
        <taxon>Poales</taxon>
        <taxon>Poaceae</taxon>
        <taxon>PACMAD clade</taxon>
        <taxon>Panicoideae</taxon>
        <taxon>Andropogonodae</taxon>
        <taxon>Andropogoneae</taxon>
        <taxon>Sorghinae</taxon>
        <taxon>Sorghum</taxon>
    </lineage>
</organism>
<feature type="compositionally biased region" description="Basic residues" evidence="1">
    <location>
        <begin position="10"/>
        <end position="19"/>
    </location>
</feature>
<dbReference type="Gramene" id="OQU85646">
    <property type="protein sequence ID" value="OQU85646"/>
    <property type="gene ID" value="SORBI_3004G284001"/>
</dbReference>
<gene>
    <name evidence="2" type="ORF">SORBI_3004G284001</name>
</gene>
<reference evidence="2 3" key="1">
    <citation type="journal article" date="2009" name="Nature">
        <title>The Sorghum bicolor genome and the diversification of grasses.</title>
        <authorList>
            <person name="Paterson A.H."/>
            <person name="Bowers J.E."/>
            <person name="Bruggmann R."/>
            <person name="Dubchak I."/>
            <person name="Grimwood J."/>
            <person name="Gundlach H."/>
            <person name="Haberer G."/>
            <person name="Hellsten U."/>
            <person name="Mitros T."/>
            <person name="Poliakov A."/>
            <person name="Schmutz J."/>
            <person name="Spannagl M."/>
            <person name="Tang H."/>
            <person name="Wang X."/>
            <person name="Wicker T."/>
            <person name="Bharti A.K."/>
            <person name="Chapman J."/>
            <person name="Feltus F.A."/>
            <person name="Gowik U."/>
            <person name="Grigoriev I.V."/>
            <person name="Lyons E."/>
            <person name="Maher C.A."/>
            <person name="Martis M."/>
            <person name="Narechania A."/>
            <person name="Otillar R.P."/>
            <person name="Penning B.W."/>
            <person name="Salamov A.A."/>
            <person name="Wang Y."/>
            <person name="Zhang L."/>
            <person name="Carpita N.C."/>
            <person name="Freeling M."/>
            <person name="Gingle A.R."/>
            <person name="Hash C.T."/>
            <person name="Keller B."/>
            <person name="Klein P."/>
            <person name="Kresovich S."/>
            <person name="McCann M.C."/>
            <person name="Ming R."/>
            <person name="Peterson D.G."/>
            <person name="Mehboob-ur-Rahman"/>
            <person name="Ware D."/>
            <person name="Westhoff P."/>
            <person name="Mayer K.F."/>
            <person name="Messing J."/>
            <person name="Rokhsar D.S."/>
        </authorList>
    </citation>
    <scope>NUCLEOTIDE SEQUENCE [LARGE SCALE GENOMIC DNA]</scope>
    <source>
        <strain evidence="3">cv. BTx623</strain>
    </source>
</reference>
<dbReference type="AlphaFoldDB" id="A0A1Z5RQH2"/>
<reference evidence="2" key="2">
    <citation type="submission" date="2017-02" db="EMBL/GenBank/DDBJ databases">
        <title>WGS assembly of Sorghum bicolor.</title>
        <authorList>
            <person name="Paterson A."/>
            <person name="Mullet J."/>
            <person name="Bowers J."/>
            <person name="Bruggmann R."/>
            <person name="Dubchak I."/>
            <person name="Grimwood J."/>
            <person name="Gundlach H."/>
            <person name="Haberer G."/>
            <person name="Hellsten U."/>
            <person name="Mitros T."/>
            <person name="Poliakov A."/>
            <person name="Schmutz J."/>
            <person name="Spannagl M."/>
            <person name="Tang H."/>
            <person name="Wang X."/>
            <person name="Wicker T."/>
            <person name="Bharti A."/>
            <person name="Chapman J."/>
            <person name="Feltus F."/>
            <person name="Gowik U."/>
            <person name="Grigoriev I."/>
            <person name="Lyons E."/>
            <person name="Maher C."/>
            <person name="Martis M."/>
            <person name="Narechania A."/>
            <person name="Otillar R."/>
            <person name="Penning B."/>
            <person name="Salamov A."/>
            <person name="Wang Y."/>
            <person name="Zhang L."/>
            <person name="Carpita N."/>
            <person name="Freeling M."/>
            <person name="Gingle A."/>
            <person name="Hash C."/>
            <person name="Keller B."/>
            <person name="Klein P."/>
            <person name="Kresovich S."/>
            <person name="Mccann M."/>
            <person name="Ming R."/>
            <person name="Peterson D."/>
            <person name="Rahman M."/>
            <person name="Ware D."/>
            <person name="Westhoff P."/>
            <person name="Mayer K."/>
            <person name="Messing J."/>
            <person name="Sims D."/>
            <person name="Jenkins J."/>
            <person name="Shu S."/>
            <person name="Rokhsar D."/>
        </authorList>
    </citation>
    <scope>NUCLEOTIDE SEQUENCE</scope>
</reference>
<dbReference type="Gramene" id="OQU85645">
    <property type="protein sequence ID" value="OQU85645"/>
    <property type="gene ID" value="SORBI_3004G284001"/>
</dbReference>
<proteinExistence type="predicted"/>
<dbReference type="EMBL" id="CM000763">
    <property type="protein sequence ID" value="OQU85647.1"/>
    <property type="molecule type" value="Genomic_DNA"/>
</dbReference>
<dbReference type="InParanoid" id="A0A1Z5RQH2"/>
<keyword evidence="3" id="KW-1185">Reference proteome</keyword>
<evidence type="ECO:0000256" key="1">
    <source>
        <dbReference type="SAM" id="MobiDB-lite"/>
    </source>
</evidence>
<feature type="region of interest" description="Disordered" evidence="1">
    <location>
        <begin position="1"/>
        <end position="101"/>
    </location>
</feature>
<evidence type="ECO:0000313" key="3">
    <source>
        <dbReference type="Proteomes" id="UP000000768"/>
    </source>
</evidence>
<protein>
    <submittedName>
        <fullName evidence="2">Uncharacterized protein</fullName>
    </submittedName>
</protein>
<dbReference type="ExpressionAtlas" id="A0A1Z5RQH2">
    <property type="expression patterns" value="baseline and differential"/>
</dbReference>